<dbReference type="InterPro" id="IPR017972">
    <property type="entry name" value="Cyt_P450_CS"/>
</dbReference>
<evidence type="ECO:0000313" key="6">
    <source>
        <dbReference type="Proteomes" id="UP000242875"/>
    </source>
</evidence>
<evidence type="ECO:0000256" key="3">
    <source>
        <dbReference type="ARBA" id="ARBA00023004"/>
    </source>
</evidence>
<dbReference type="GO" id="GO:0020037">
    <property type="term" value="F:heme binding"/>
    <property type="evidence" value="ECO:0007669"/>
    <property type="project" value="InterPro"/>
</dbReference>
<dbReference type="Gene3D" id="1.10.630.10">
    <property type="entry name" value="Cytochrome P450"/>
    <property type="match status" value="1"/>
</dbReference>
<dbReference type="PANTHER" id="PTHR24291">
    <property type="entry name" value="CYTOCHROME P450 FAMILY 4"/>
    <property type="match status" value="1"/>
</dbReference>
<dbReference type="Pfam" id="PF00067">
    <property type="entry name" value="p450"/>
    <property type="match status" value="1"/>
</dbReference>
<proteinExistence type="inferred from homology"/>
<accession>A0A261XTS9</accession>
<dbReference type="EMBL" id="MVBO01000246">
    <property type="protein sequence ID" value="OZJ01761.1"/>
    <property type="molecule type" value="Genomic_DNA"/>
</dbReference>
<dbReference type="Proteomes" id="UP000242875">
    <property type="component" value="Unassembled WGS sequence"/>
</dbReference>
<protein>
    <recommendedName>
        <fullName evidence="7">Cytochrome P450</fullName>
    </recommendedName>
</protein>
<dbReference type="InterPro" id="IPR036396">
    <property type="entry name" value="Cyt_P450_sf"/>
</dbReference>
<feature type="non-terminal residue" evidence="5">
    <location>
        <position position="1"/>
    </location>
</feature>
<keyword evidence="3 4" id="KW-0408">Iron</keyword>
<dbReference type="GO" id="GO:0016705">
    <property type="term" value="F:oxidoreductase activity, acting on paired donors, with incorporation or reduction of molecular oxygen"/>
    <property type="evidence" value="ECO:0007669"/>
    <property type="project" value="InterPro"/>
</dbReference>
<evidence type="ECO:0000256" key="2">
    <source>
        <dbReference type="ARBA" id="ARBA00022723"/>
    </source>
</evidence>
<keyword evidence="4" id="KW-0503">Monooxygenase</keyword>
<evidence type="ECO:0000256" key="1">
    <source>
        <dbReference type="ARBA" id="ARBA00010617"/>
    </source>
</evidence>
<evidence type="ECO:0008006" key="7">
    <source>
        <dbReference type="Google" id="ProtNLM"/>
    </source>
</evidence>
<comment type="similarity">
    <text evidence="1 4">Belongs to the cytochrome P450 family.</text>
</comment>
<dbReference type="SUPFAM" id="SSF48264">
    <property type="entry name" value="Cytochrome P450"/>
    <property type="match status" value="1"/>
</dbReference>
<sequence length="80" mass="9429">FWPERWQNPSKNPYAFTPFSAGERICIGKNFFYNEAAILVREIFMEWRFELDKTVDGNGVGNTQSGFFKPKNVQVIVRHR</sequence>
<reference evidence="5 6" key="1">
    <citation type="journal article" date="2017" name="Mycologia">
        <title>Bifiguratus adelaidae, gen. et sp. nov., a new member of Mucoromycotina in endophytic and soil-dwelling habitats.</title>
        <authorList>
            <person name="Torres-Cruz T.J."/>
            <person name="Billingsley Tobias T.L."/>
            <person name="Almatruk M."/>
            <person name="Hesse C."/>
            <person name="Kuske C.R."/>
            <person name="Desiro A."/>
            <person name="Benucci G.M."/>
            <person name="Bonito G."/>
            <person name="Stajich J.E."/>
            <person name="Dunlap C."/>
            <person name="Arnold A.E."/>
            <person name="Porras-Alfaro A."/>
        </authorList>
    </citation>
    <scope>NUCLEOTIDE SEQUENCE [LARGE SCALE GENOMIC DNA]</scope>
    <source>
        <strain evidence="5 6">AZ0501</strain>
    </source>
</reference>
<dbReference type="InterPro" id="IPR001128">
    <property type="entry name" value="Cyt_P450"/>
</dbReference>
<evidence type="ECO:0000256" key="4">
    <source>
        <dbReference type="RuleBase" id="RU000461"/>
    </source>
</evidence>
<keyword evidence="2 4" id="KW-0479">Metal-binding</keyword>
<keyword evidence="6" id="KW-1185">Reference proteome</keyword>
<dbReference type="OrthoDB" id="1470350at2759"/>
<dbReference type="GO" id="GO:0005506">
    <property type="term" value="F:iron ion binding"/>
    <property type="evidence" value="ECO:0007669"/>
    <property type="project" value="InterPro"/>
</dbReference>
<evidence type="ECO:0000313" key="5">
    <source>
        <dbReference type="EMBL" id="OZJ01761.1"/>
    </source>
</evidence>
<dbReference type="InterPro" id="IPR050196">
    <property type="entry name" value="Cytochrome_P450_Monoox"/>
</dbReference>
<dbReference type="PANTHER" id="PTHR24291:SF201">
    <property type="entry name" value="CYTOCHROME P450, FAMILY 4, SUBFAMILY B, POLYPEPTIDE 7"/>
    <property type="match status" value="1"/>
</dbReference>
<keyword evidence="4" id="KW-0349">Heme</keyword>
<comment type="caution">
    <text evidence="5">The sequence shown here is derived from an EMBL/GenBank/DDBJ whole genome shotgun (WGS) entry which is preliminary data.</text>
</comment>
<name>A0A261XTS9_9FUNG</name>
<organism evidence="5 6">
    <name type="scientific">Bifiguratus adelaidae</name>
    <dbReference type="NCBI Taxonomy" id="1938954"/>
    <lineage>
        <taxon>Eukaryota</taxon>
        <taxon>Fungi</taxon>
        <taxon>Fungi incertae sedis</taxon>
        <taxon>Mucoromycota</taxon>
        <taxon>Mucoromycotina</taxon>
        <taxon>Endogonomycetes</taxon>
        <taxon>Endogonales</taxon>
        <taxon>Endogonales incertae sedis</taxon>
        <taxon>Bifiguratus</taxon>
    </lineage>
</organism>
<dbReference type="PROSITE" id="PS00086">
    <property type="entry name" value="CYTOCHROME_P450"/>
    <property type="match status" value="1"/>
</dbReference>
<keyword evidence="4" id="KW-0560">Oxidoreductase</keyword>
<gene>
    <name evidence="5" type="ORF">BZG36_05524</name>
</gene>
<dbReference type="AlphaFoldDB" id="A0A261XTS9"/>
<dbReference type="GO" id="GO:0004497">
    <property type="term" value="F:monooxygenase activity"/>
    <property type="evidence" value="ECO:0007669"/>
    <property type="project" value="UniProtKB-KW"/>
</dbReference>